<reference evidence="1" key="1">
    <citation type="submission" date="2020-09" db="EMBL/GenBank/DDBJ databases">
        <title>A novel bacterium of genus Bacillus, isolated from South China Sea.</title>
        <authorList>
            <person name="Huang H."/>
            <person name="Mo K."/>
            <person name="Hu Y."/>
        </authorList>
    </citation>
    <scope>NUCLEOTIDE SEQUENCE</scope>
    <source>
        <strain evidence="1">IB182487</strain>
    </source>
</reference>
<dbReference type="AlphaFoldDB" id="A0A926NHS8"/>
<sequence>MLKGNSFIYYLDQYNVLSPNHSKIYDEYTIESDIENSYAFTIKTKIEQKLISIFESHPHSIILTGNAGDGKTRLCRIIHDYFSDGILQTWPENGIVEFSFSKGKIRIVKDISELKEEVIEKELSQLQRYINSNHKEKIYYLIAANEGKLSKFLSQYDCLNDLLGEVSKRFRSYKNNNNQFSIFNLLDVTSSVYVEKVLTEWNKEENWICCHSCPRKKRCIIHMNHDRTTNKHIQDKIIEQYKLLDYLDTHITMREMLIHISYMLTGGYTCNDIFNADYQEFEQQTKKSYYQNFYGHELDENAFSEMNALKIFKALDPGIYSHSFIDDFIINGDINGDIETEQAHNLLINDSLDLQLGFFKKKLKLYRDYDVDKNHNIIEEWIPKLRRKYFYETPPKGDLNTNQLLPFEYISEYISLFNNDKNQIIIKKNLIDGLNRVFSGRLTEANKSYLLATNKNLMVYDQFRPNKDIDLIQEEERKDLDRVPSNFSFVVSDEVELKINLAVFEYLMRASGGGTHNVLQQEAEILIDTFKNELIRISKPEEFELNILRFDSKSGLFIEDEISLL</sequence>
<name>A0A926NHS8_9BACI</name>
<evidence type="ECO:0000313" key="1">
    <source>
        <dbReference type="EMBL" id="MBD1381551.1"/>
    </source>
</evidence>
<keyword evidence="2" id="KW-1185">Reference proteome</keyword>
<organism evidence="1 2">
    <name type="scientific">Metabacillus arenae</name>
    <dbReference type="NCBI Taxonomy" id="2771434"/>
    <lineage>
        <taxon>Bacteria</taxon>
        <taxon>Bacillati</taxon>
        <taxon>Bacillota</taxon>
        <taxon>Bacilli</taxon>
        <taxon>Bacillales</taxon>
        <taxon>Bacillaceae</taxon>
        <taxon>Metabacillus</taxon>
    </lineage>
</organism>
<protein>
    <submittedName>
        <fullName evidence="1">Uncharacterized protein</fullName>
    </submittedName>
</protein>
<dbReference type="EMBL" id="JACXAI010000019">
    <property type="protein sequence ID" value="MBD1381551.1"/>
    <property type="molecule type" value="Genomic_DNA"/>
</dbReference>
<proteinExistence type="predicted"/>
<accession>A0A926NHS8</accession>
<dbReference type="Proteomes" id="UP000626844">
    <property type="component" value="Unassembled WGS sequence"/>
</dbReference>
<evidence type="ECO:0000313" key="2">
    <source>
        <dbReference type="Proteomes" id="UP000626844"/>
    </source>
</evidence>
<gene>
    <name evidence="1" type="ORF">IC621_15035</name>
</gene>
<comment type="caution">
    <text evidence="1">The sequence shown here is derived from an EMBL/GenBank/DDBJ whole genome shotgun (WGS) entry which is preliminary data.</text>
</comment>